<evidence type="ECO:0000256" key="1">
    <source>
        <dbReference type="SAM" id="Phobius"/>
    </source>
</evidence>
<feature type="transmembrane region" description="Helical" evidence="1">
    <location>
        <begin position="495"/>
        <end position="515"/>
    </location>
</feature>
<keyword evidence="2" id="KW-0732">Signal</keyword>
<keyword evidence="1" id="KW-0812">Transmembrane</keyword>
<reference evidence="3 4" key="1">
    <citation type="submission" date="2023-03" db="EMBL/GenBank/DDBJ databases">
        <title>Genome insight into feeding habits of ladybird beetles.</title>
        <authorList>
            <person name="Li H.-S."/>
            <person name="Huang Y.-H."/>
            <person name="Pang H."/>
        </authorList>
    </citation>
    <scope>NUCLEOTIDE SEQUENCE [LARGE SCALE GENOMIC DNA]</scope>
    <source>
        <strain evidence="3">SYSU_2023b</strain>
        <tissue evidence="3">Whole body</tissue>
    </source>
</reference>
<dbReference type="Proteomes" id="UP001431783">
    <property type="component" value="Unassembled WGS sequence"/>
</dbReference>
<evidence type="ECO:0000256" key="2">
    <source>
        <dbReference type="SAM" id="SignalP"/>
    </source>
</evidence>
<dbReference type="Pfam" id="PF12259">
    <property type="entry name" value="Baculo_F"/>
    <property type="match status" value="1"/>
</dbReference>
<keyword evidence="1" id="KW-1133">Transmembrane helix</keyword>
<keyword evidence="1" id="KW-0472">Membrane</keyword>
<organism evidence="3 4">
    <name type="scientific">Henosepilachna vigintioctopunctata</name>
    <dbReference type="NCBI Taxonomy" id="420089"/>
    <lineage>
        <taxon>Eukaryota</taxon>
        <taxon>Metazoa</taxon>
        <taxon>Ecdysozoa</taxon>
        <taxon>Arthropoda</taxon>
        <taxon>Hexapoda</taxon>
        <taxon>Insecta</taxon>
        <taxon>Pterygota</taxon>
        <taxon>Neoptera</taxon>
        <taxon>Endopterygota</taxon>
        <taxon>Coleoptera</taxon>
        <taxon>Polyphaga</taxon>
        <taxon>Cucujiformia</taxon>
        <taxon>Coccinelloidea</taxon>
        <taxon>Coccinellidae</taxon>
        <taxon>Epilachninae</taxon>
        <taxon>Epilachnini</taxon>
        <taxon>Henosepilachna</taxon>
    </lineage>
</organism>
<dbReference type="AlphaFoldDB" id="A0AAW1UCP4"/>
<name>A0AAW1UCP4_9CUCU</name>
<evidence type="ECO:0000313" key="3">
    <source>
        <dbReference type="EMBL" id="KAK9878466.1"/>
    </source>
</evidence>
<proteinExistence type="predicted"/>
<sequence length="546" mass="62560">MKGLLLLVGLCLIDALKINKVESPILPVHIGQVNIILSKHTFLYHINLTTPELSLIRIKNSLIKLNNSLDFKTNNHYSILLKNKISNVLSLTTTALEKVNIFFERPRIKRGFINAVGKIQKWLFGTLDSDDEKHFKSYLNILNENENNLNNDMKNQQSIFKQFSNTYSKTFRNLNENQINISNQIKYLSTEIKNIIDLNQAFSFSNIIDNLLIVLHSVQNILNNIETAISFAKLNTLHSSIVQPSQLEIMLTKLIKIYGKSKVPVFQNIMSYYSLFSTQLIIKNKIVLFKIHAPIMSSKYEYFQIFPVPILNRTIIPTHPFLLLNTEDYWTTSERCPDVEDWYFCLQRNLHKQQPCLATIIRTGKNHCVTTQLHFDETSISQINANELLVIPSRRTTIKSSCPIEGIYEICEPSTISLDQCKVAVDGKTFQAEQTTHEEFVFILPEIGITSSSAYKEQILHVKRIDEQGINQINSVINNLGTTELVTQPNSSHPWINTTFFIIILISGTCFFLYLKKPSKRSKTVGIEQKIIEPLFSALGREESCN</sequence>
<dbReference type="EMBL" id="JARQZJ010000048">
    <property type="protein sequence ID" value="KAK9878466.1"/>
    <property type="molecule type" value="Genomic_DNA"/>
</dbReference>
<protein>
    <recommendedName>
        <fullName evidence="5">Envelope protein</fullName>
    </recommendedName>
</protein>
<keyword evidence="4" id="KW-1185">Reference proteome</keyword>
<evidence type="ECO:0008006" key="5">
    <source>
        <dbReference type="Google" id="ProtNLM"/>
    </source>
</evidence>
<comment type="caution">
    <text evidence="3">The sequence shown here is derived from an EMBL/GenBank/DDBJ whole genome shotgun (WGS) entry which is preliminary data.</text>
</comment>
<gene>
    <name evidence="3" type="ORF">WA026_022106</name>
</gene>
<accession>A0AAW1UCP4</accession>
<feature type="signal peptide" evidence="2">
    <location>
        <begin position="1"/>
        <end position="15"/>
    </location>
</feature>
<evidence type="ECO:0000313" key="4">
    <source>
        <dbReference type="Proteomes" id="UP001431783"/>
    </source>
</evidence>
<feature type="chain" id="PRO_5043542237" description="Envelope protein" evidence="2">
    <location>
        <begin position="16"/>
        <end position="546"/>
    </location>
</feature>
<dbReference type="InterPro" id="IPR022048">
    <property type="entry name" value="Envelope_fusion-like"/>
</dbReference>